<dbReference type="InterPro" id="IPR016188">
    <property type="entry name" value="PurM-like_N"/>
</dbReference>
<feature type="binding site" evidence="2">
    <location>
        <position position="66"/>
    </location>
    <ligand>
        <name>Mg(2+)</name>
        <dbReference type="ChEBI" id="CHEBI:18420"/>
        <label>4</label>
    </ligand>
</feature>
<dbReference type="InterPro" id="IPR036921">
    <property type="entry name" value="PurM-like_N_sf"/>
</dbReference>
<comment type="caution">
    <text evidence="2">Lacks conserved residue(s) required for the propagation of feature annotation.</text>
</comment>
<protein>
    <recommendedName>
        <fullName evidence="2">Thiamine-monophosphate kinase</fullName>
        <shortName evidence="2">TMP kinase</shortName>
        <shortName evidence="2">Thiamine-phosphate kinase</shortName>
        <ecNumber evidence="2">2.7.4.16</ecNumber>
    </recommendedName>
</protein>
<feature type="binding site" evidence="2">
    <location>
        <position position="282"/>
    </location>
    <ligand>
        <name>substrate</name>
    </ligand>
</feature>
<dbReference type="PIRSF" id="PIRSF005303">
    <property type="entry name" value="Thiam_monoph_kin"/>
    <property type="match status" value="1"/>
</dbReference>
<feature type="binding site" evidence="2">
    <location>
        <position position="235"/>
    </location>
    <ligand>
        <name>Mg(2+)</name>
        <dbReference type="ChEBI" id="CHEBI:18420"/>
        <label>5</label>
    </ligand>
</feature>
<feature type="domain" description="PurM-like C-terminal" evidence="4">
    <location>
        <begin position="172"/>
        <end position="323"/>
    </location>
</feature>
<name>A0A8J2XUP2_9BURK</name>
<reference evidence="5" key="1">
    <citation type="journal article" date="2014" name="Int. J. Syst. Evol. Microbiol.">
        <title>Complete genome sequence of Corynebacterium casei LMG S-19264T (=DSM 44701T), isolated from a smear-ripened cheese.</title>
        <authorList>
            <consortium name="US DOE Joint Genome Institute (JGI-PGF)"/>
            <person name="Walter F."/>
            <person name="Albersmeier A."/>
            <person name="Kalinowski J."/>
            <person name="Ruckert C."/>
        </authorList>
    </citation>
    <scope>NUCLEOTIDE SEQUENCE</scope>
    <source>
        <strain evidence="5">CCM 7086</strain>
    </source>
</reference>
<keyword evidence="2" id="KW-0067">ATP-binding</keyword>
<keyword evidence="2" id="KW-0808">Transferase</keyword>
<dbReference type="Pfam" id="PF00586">
    <property type="entry name" value="AIRS"/>
    <property type="match status" value="1"/>
</dbReference>
<dbReference type="PANTHER" id="PTHR30270:SF0">
    <property type="entry name" value="THIAMINE-MONOPHOSPHATE KINASE"/>
    <property type="match status" value="1"/>
</dbReference>
<feature type="binding site" evidence="2">
    <location>
        <position position="232"/>
    </location>
    <ligand>
        <name>Mg(2+)</name>
        <dbReference type="ChEBI" id="CHEBI:18420"/>
        <label>3</label>
    </ligand>
</feature>
<dbReference type="NCBIfam" id="TIGR01379">
    <property type="entry name" value="thiL"/>
    <property type="match status" value="1"/>
</dbReference>
<evidence type="ECO:0000256" key="2">
    <source>
        <dbReference type="HAMAP-Rule" id="MF_02128"/>
    </source>
</evidence>
<feature type="binding site" evidence="2">
    <location>
        <position position="96"/>
    </location>
    <ligand>
        <name>Mg(2+)</name>
        <dbReference type="ChEBI" id="CHEBI:18420"/>
        <label>3</label>
    </ligand>
</feature>
<dbReference type="GO" id="GO:0005524">
    <property type="term" value="F:ATP binding"/>
    <property type="evidence" value="ECO:0007669"/>
    <property type="project" value="UniProtKB-UniRule"/>
</dbReference>
<feature type="binding site" evidence="2">
    <location>
        <position position="68"/>
    </location>
    <ligand>
        <name>Mg(2+)</name>
        <dbReference type="ChEBI" id="CHEBI:18420"/>
        <label>2</label>
    </ligand>
</feature>
<dbReference type="InterPro" id="IPR010918">
    <property type="entry name" value="PurM-like_C_dom"/>
</dbReference>
<dbReference type="PANTHER" id="PTHR30270">
    <property type="entry name" value="THIAMINE-MONOPHOSPHATE KINASE"/>
    <property type="match status" value="1"/>
</dbReference>
<dbReference type="GO" id="GO:0009229">
    <property type="term" value="P:thiamine diphosphate biosynthetic process"/>
    <property type="evidence" value="ECO:0007669"/>
    <property type="project" value="UniProtKB-UniRule"/>
</dbReference>
<dbReference type="Gene3D" id="3.30.1330.10">
    <property type="entry name" value="PurM-like, N-terminal domain"/>
    <property type="match status" value="1"/>
</dbReference>
<dbReference type="UniPathway" id="UPA00060">
    <property type="reaction ID" value="UER00142"/>
</dbReference>
<keyword evidence="1 2" id="KW-0784">Thiamine biosynthesis</keyword>
<dbReference type="SUPFAM" id="SSF56042">
    <property type="entry name" value="PurM C-terminal domain-like"/>
    <property type="match status" value="1"/>
</dbReference>
<feature type="binding site" evidence="2">
    <location>
        <position position="167"/>
    </location>
    <ligand>
        <name>ATP</name>
        <dbReference type="ChEBI" id="CHEBI:30616"/>
    </ligand>
</feature>
<feature type="binding site" evidence="2">
    <location>
        <position position="51"/>
    </location>
    <ligand>
        <name>Mg(2+)</name>
        <dbReference type="ChEBI" id="CHEBI:18420"/>
        <label>4</label>
    </ligand>
</feature>
<dbReference type="InterPro" id="IPR006283">
    <property type="entry name" value="ThiL-like"/>
</dbReference>
<feature type="domain" description="PurM-like N-terminal" evidence="3">
    <location>
        <begin position="49"/>
        <end position="159"/>
    </location>
</feature>
<comment type="function">
    <text evidence="2">Catalyzes the ATP-dependent phosphorylation of thiamine-monophosphate (TMP) to form thiamine-pyrophosphate (TPP), the active form of vitamin B1.</text>
</comment>
<dbReference type="Pfam" id="PF02769">
    <property type="entry name" value="AIRS_C"/>
    <property type="match status" value="1"/>
</dbReference>
<dbReference type="EC" id="2.7.4.16" evidence="2"/>
<comment type="catalytic activity">
    <reaction evidence="2">
        <text>thiamine phosphate + ATP = thiamine diphosphate + ADP</text>
        <dbReference type="Rhea" id="RHEA:15913"/>
        <dbReference type="ChEBI" id="CHEBI:30616"/>
        <dbReference type="ChEBI" id="CHEBI:37575"/>
        <dbReference type="ChEBI" id="CHEBI:58937"/>
        <dbReference type="ChEBI" id="CHEBI:456216"/>
        <dbReference type="EC" id="2.7.4.16"/>
    </reaction>
</comment>
<dbReference type="CDD" id="cd02194">
    <property type="entry name" value="ThiL"/>
    <property type="match status" value="1"/>
</dbReference>
<evidence type="ECO:0000256" key="1">
    <source>
        <dbReference type="ARBA" id="ARBA00022977"/>
    </source>
</evidence>
<feature type="binding site" evidence="2">
    <location>
        <position position="51"/>
    </location>
    <ligand>
        <name>Mg(2+)</name>
        <dbReference type="ChEBI" id="CHEBI:18420"/>
        <label>3</label>
    </ligand>
</feature>
<keyword evidence="6" id="KW-1185">Reference proteome</keyword>
<dbReference type="AlphaFoldDB" id="A0A8J2XUP2"/>
<dbReference type="SUPFAM" id="SSF55326">
    <property type="entry name" value="PurM N-terminal domain-like"/>
    <property type="match status" value="1"/>
</dbReference>
<feature type="binding site" evidence="2">
    <location>
        <position position="68"/>
    </location>
    <ligand>
        <name>Mg(2+)</name>
        <dbReference type="ChEBI" id="CHEBI:18420"/>
        <label>1</label>
    </ligand>
</feature>
<comment type="caution">
    <text evidence="5">The sequence shown here is derived from an EMBL/GenBank/DDBJ whole genome shotgun (WGS) entry which is preliminary data.</text>
</comment>
<keyword evidence="2" id="KW-0547">Nucleotide-binding</keyword>
<dbReference type="GO" id="GO:0009030">
    <property type="term" value="F:thiamine-phosphate kinase activity"/>
    <property type="evidence" value="ECO:0007669"/>
    <property type="project" value="UniProtKB-UniRule"/>
</dbReference>
<dbReference type="Gene3D" id="3.90.650.10">
    <property type="entry name" value="PurM-like C-terminal domain"/>
    <property type="match status" value="1"/>
</dbReference>
<proteinExistence type="inferred from homology"/>
<sequence>MPPFNGWQCGKSQTAPRCLYNHGMLSEFDLIARYFKRPAHRSHAALGIGDDCALLTQEAGMQLAISTDILVEGRHFFTDADPFMLGHKSLAVNLSDLAAMGAEPVAFTLAFSLPGVDEPWLERFSAGLFALADAHRCELVGGDTTKGPLNICITVFGRVPVGEALQRNAALPGDDVWVSGTLGDARLALGALYEEYALPADALAAAAPRLHMPQPRVALGLALRGIAHAALDLSDGLAGDLGHILKASGVGATLEVDALPAGPVLDEQPIERRRLFTLAGGDDYELCFTAPATKRDAVLGAALIANTPVTRVGRIDASPGLRLLDAQGQPLNLHASSYDHFTS</sequence>
<feature type="binding site" evidence="2">
    <location>
        <position position="338"/>
    </location>
    <ligand>
        <name>substrate</name>
    </ligand>
</feature>
<reference evidence="5" key="2">
    <citation type="submission" date="2020-09" db="EMBL/GenBank/DDBJ databases">
        <authorList>
            <person name="Sun Q."/>
            <person name="Sedlacek I."/>
        </authorList>
    </citation>
    <scope>NUCLEOTIDE SEQUENCE</scope>
    <source>
        <strain evidence="5">CCM 7086</strain>
    </source>
</reference>
<dbReference type="HAMAP" id="MF_02128">
    <property type="entry name" value="TMP_kinase"/>
    <property type="match status" value="1"/>
</dbReference>
<feature type="binding site" evidence="2">
    <location>
        <begin position="142"/>
        <end position="143"/>
    </location>
    <ligand>
        <name>ATP</name>
        <dbReference type="ChEBI" id="CHEBI:30616"/>
    </ligand>
</feature>
<dbReference type="InterPro" id="IPR036676">
    <property type="entry name" value="PurM-like_C_sf"/>
</dbReference>
<evidence type="ECO:0000259" key="3">
    <source>
        <dbReference type="Pfam" id="PF00586"/>
    </source>
</evidence>
<keyword evidence="2" id="KW-0460">Magnesium</keyword>
<evidence type="ECO:0000313" key="5">
    <source>
        <dbReference type="EMBL" id="GGB97677.1"/>
    </source>
</evidence>
<keyword evidence="2 5" id="KW-0418">Kinase</keyword>
<feature type="binding site" evidence="2">
    <location>
        <position position="75"/>
    </location>
    <ligand>
        <name>substrate</name>
    </ligand>
</feature>
<dbReference type="Proteomes" id="UP000620266">
    <property type="component" value="Unassembled WGS sequence"/>
</dbReference>
<dbReference type="GO" id="GO:0000287">
    <property type="term" value="F:magnesium ion binding"/>
    <property type="evidence" value="ECO:0007669"/>
    <property type="project" value="UniProtKB-UniRule"/>
</dbReference>
<accession>A0A8J2XUP2</accession>
<evidence type="ECO:0000259" key="4">
    <source>
        <dbReference type="Pfam" id="PF02769"/>
    </source>
</evidence>
<comment type="miscellaneous">
    <text evidence="2">Reaction mechanism of ThiL seems to utilize a direct, inline transfer of the gamma-phosphate of ATP to TMP rather than a phosphorylated enzyme intermediate.</text>
</comment>
<feature type="binding site" evidence="2">
    <location>
        <position position="96"/>
    </location>
    <ligand>
        <name>Mg(2+)</name>
        <dbReference type="ChEBI" id="CHEBI:18420"/>
        <label>2</label>
    </ligand>
</feature>
<feature type="binding site" evidence="2">
    <location>
        <position position="143"/>
    </location>
    <ligand>
        <name>Mg(2+)</name>
        <dbReference type="ChEBI" id="CHEBI:18420"/>
        <label>1</label>
    </ligand>
</feature>
<feature type="binding site" evidence="2">
    <location>
        <position position="96"/>
    </location>
    <ligand>
        <name>Mg(2+)</name>
        <dbReference type="ChEBI" id="CHEBI:18420"/>
        <label>4</label>
    </ligand>
</feature>
<dbReference type="GO" id="GO:0009228">
    <property type="term" value="P:thiamine biosynthetic process"/>
    <property type="evidence" value="ECO:0007669"/>
    <property type="project" value="UniProtKB-KW"/>
</dbReference>
<comment type="similarity">
    <text evidence="2">Belongs to the thiamine-monophosphate kinase family.</text>
</comment>
<gene>
    <name evidence="2 5" type="primary">thiL</name>
    <name evidence="5" type="ORF">GCM10007205_03690</name>
</gene>
<organism evidence="5 6">
    <name type="scientific">Oxalicibacterium flavum</name>
    <dbReference type="NCBI Taxonomy" id="179467"/>
    <lineage>
        <taxon>Bacteria</taxon>
        <taxon>Pseudomonadati</taxon>
        <taxon>Pseudomonadota</taxon>
        <taxon>Betaproteobacteria</taxon>
        <taxon>Burkholderiales</taxon>
        <taxon>Oxalobacteraceae</taxon>
        <taxon>Oxalicibacterium</taxon>
    </lineage>
</organism>
<comment type="pathway">
    <text evidence="2">Cofactor biosynthesis; thiamine diphosphate biosynthesis; thiamine diphosphate from thiamine phosphate: step 1/1.</text>
</comment>
<feature type="binding site" evidence="2">
    <location>
        <position position="234"/>
    </location>
    <ligand>
        <name>ATP</name>
        <dbReference type="ChEBI" id="CHEBI:30616"/>
    </ligand>
</feature>
<dbReference type="EMBL" id="BMCG01000001">
    <property type="protein sequence ID" value="GGB97677.1"/>
    <property type="molecule type" value="Genomic_DNA"/>
</dbReference>
<feature type="binding site" evidence="2">
    <location>
        <position position="67"/>
    </location>
    <ligand>
        <name>Mg(2+)</name>
        <dbReference type="ChEBI" id="CHEBI:18420"/>
        <label>1</label>
    </ligand>
</feature>
<evidence type="ECO:0000313" key="6">
    <source>
        <dbReference type="Proteomes" id="UP000620266"/>
    </source>
</evidence>
<keyword evidence="2" id="KW-0479">Metal-binding</keyword>